<evidence type="ECO:0000313" key="2">
    <source>
        <dbReference type="Proteomes" id="UP001161247"/>
    </source>
</evidence>
<dbReference type="AlphaFoldDB" id="A0AAV1DWP9"/>
<keyword evidence="2" id="KW-1185">Reference proteome</keyword>
<evidence type="ECO:0000313" key="1">
    <source>
        <dbReference type="EMBL" id="CAI9112316.1"/>
    </source>
</evidence>
<gene>
    <name evidence="1" type="ORF">OLC1_LOCUS19536</name>
</gene>
<accession>A0AAV1DWP9</accession>
<dbReference type="EMBL" id="OX459124">
    <property type="protein sequence ID" value="CAI9112316.1"/>
    <property type="molecule type" value="Genomic_DNA"/>
</dbReference>
<name>A0AAV1DWP9_OLDCO</name>
<sequence length="153" mass="17817">MAPRVKQTARKRTLQIEGHEFPWVQLVLPLVPIPDSDDDEGNSVEIERCLNEPREWNLFLTNKALEVSTEAIREVLGLPKVNNDWKTDVASLPMKEDIWDSIKRVLCNDHKYTNWTLDKHGNPKSFEAKHLKEQHKSWFNFVCTNLLPSNSQQ</sequence>
<protein>
    <submittedName>
        <fullName evidence="1">OLC1v1012753C1</fullName>
    </submittedName>
</protein>
<organism evidence="1 2">
    <name type="scientific">Oldenlandia corymbosa var. corymbosa</name>
    <dbReference type="NCBI Taxonomy" id="529605"/>
    <lineage>
        <taxon>Eukaryota</taxon>
        <taxon>Viridiplantae</taxon>
        <taxon>Streptophyta</taxon>
        <taxon>Embryophyta</taxon>
        <taxon>Tracheophyta</taxon>
        <taxon>Spermatophyta</taxon>
        <taxon>Magnoliopsida</taxon>
        <taxon>eudicotyledons</taxon>
        <taxon>Gunneridae</taxon>
        <taxon>Pentapetalae</taxon>
        <taxon>asterids</taxon>
        <taxon>lamiids</taxon>
        <taxon>Gentianales</taxon>
        <taxon>Rubiaceae</taxon>
        <taxon>Rubioideae</taxon>
        <taxon>Spermacoceae</taxon>
        <taxon>Hedyotis-Oldenlandia complex</taxon>
        <taxon>Oldenlandia</taxon>
    </lineage>
</organism>
<proteinExistence type="predicted"/>
<dbReference type="Proteomes" id="UP001161247">
    <property type="component" value="Chromosome 7"/>
</dbReference>
<reference evidence="1" key="1">
    <citation type="submission" date="2023-03" db="EMBL/GenBank/DDBJ databases">
        <authorList>
            <person name="Julca I."/>
        </authorList>
    </citation>
    <scope>NUCLEOTIDE SEQUENCE</scope>
</reference>